<dbReference type="InterPro" id="IPR045863">
    <property type="entry name" value="CorA_TM1_TM2"/>
</dbReference>
<evidence type="ECO:0000313" key="7">
    <source>
        <dbReference type="EMBL" id="PTQ57507.1"/>
    </source>
</evidence>
<reference evidence="8" key="1">
    <citation type="journal article" date="2018" name="Sci. Rep.">
        <title>Lignite coal burning seam in the remote Altai Mountains harbors a hydrogen-driven thermophilic microbial community.</title>
        <authorList>
            <person name="Kadnikov V.V."/>
            <person name="Mardanov A.V."/>
            <person name="Ivasenko D.A."/>
            <person name="Antsiferov D.V."/>
            <person name="Beletsky A.V."/>
            <person name="Karnachuk O.V."/>
            <person name="Ravin N.V."/>
        </authorList>
    </citation>
    <scope>NUCLEOTIDE SEQUENCE [LARGE SCALE GENOMIC DNA]</scope>
</reference>
<dbReference type="SUPFAM" id="SSF143865">
    <property type="entry name" value="CorA soluble domain-like"/>
    <property type="match status" value="1"/>
</dbReference>
<evidence type="ECO:0000256" key="6">
    <source>
        <dbReference type="SAM" id="Phobius"/>
    </source>
</evidence>
<sequence length="311" mass="35779">MLTIYKSDTDGQLVETAEIVRNSWVHLTAPTEDEMLRVAEHIGVPHDFLHDPLDLDERPRVEKDEDDLLIIMNAPYRTENTDAVPYRTVPIGIIHTKDVLVTICRKDHPVFQEFTSGRVKNFYSHMKTRFTLQMIHLIARYYLRYLNDINARILEAEKELQQSMRNQEVYALLNLNKSLVFFTTSLKVNRGVIQKLTRTSILKMYEEDEELLQDALIEMQQALDASEIHSENLSNLMDAYAAIIQNNVNTVLKVLTALTIILAIPTMIASIYGMNVPLPLQDKPYAFPILMSISLVVGLTTGYAFYKMRLF</sequence>
<evidence type="ECO:0000313" key="8">
    <source>
        <dbReference type="Proteomes" id="UP000244338"/>
    </source>
</evidence>
<feature type="transmembrane region" description="Helical" evidence="6">
    <location>
        <begin position="285"/>
        <end position="306"/>
    </location>
</feature>
<accession>A0A2R6Y497</accession>
<protein>
    <submittedName>
        <fullName evidence="7">Magnesium and cobalt transport protein CorA</fullName>
    </submittedName>
</protein>
<keyword evidence="4 6" id="KW-1133">Transmembrane helix</keyword>
<evidence type="ECO:0000256" key="1">
    <source>
        <dbReference type="ARBA" id="ARBA00004141"/>
    </source>
</evidence>
<dbReference type="PANTHER" id="PTHR47891">
    <property type="entry name" value="TRANSPORTER-RELATED"/>
    <property type="match status" value="1"/>
</dbReference>
<evidence type="ECO:0000256" key="2">
    <source>
        <dbReference type="ARBA" id="ARBA00009765"/>
    </source>
</evidence>
<dbReference type="AlphaFoldDB" id="A0A2R6Y497"/>
<dbReference type="InterPro" id="IPR045861">
    <property type="entry name" value="CorA_cytoplasmic_dom"/>
</dbReference>
<dbReference type="Proteomes" id="UP000244338">
    <property type="component" value="Unassembled WGS sequence"/>
</dbReference>
<dbReference type="PANTHER" id="PTHR47891:SF2">
    <property type="entry name" value="MAGNESIUM AND COBALT TRANSPORTER"/>
    <property type="match status" value="1"/>
</dbReference>
<dbReference type="Gene3D" id="1.20.58.340">
    <property type="entry name" value="Magnesium transport protein CorA, transmembrane region"/>
    <property type="match status" value="2"/>
</dbReference>
<dbReference type="SUPFAM" id="SSF144083">
    <property type="entry name" value="Magnesium transport protein CorA, transmembrane region"/>
    <property type="match status" value="1"/>
</dbReference>
<gene>
    <name evidence="7" type="ORF">BSOLF_1385</name>
</gene>
<proteinExistence type="inferred from homology"/>
<dbReference type="Gene3D" id="3.30.460.20">
    <property type="entry name" value="CorA soluble domain-like"/>
    <property type="match status" value="1"/>
</dbReference>
<dbReference type="CDD" id="cd12827">
    <property type="entry name" value="EcCorA_ZntB-like_u2"/>
    <property type="match status" value="1"/>
</dbReference>
<evidence type="ECO:0000256" key="4">
    <source>
        <dbReference type="ARBA" id="ARBA00022989"/>
    </source>
</evidence>
<feature type="transmembrane region" description="Helical" evidence="6">
    <location>
        <begin position="254"/>
        <end position="273"/>
    </location>
</feature>
<comment type="caution">
    <text evidence="7">The sequence shown here is derived from an EMBL/GenBank/DDBJ whole genome shotgun (WGS) entry which is preliminary data.</text>
</comment>
<comment type="subcellular location">
    <subcellularLocation>
        <location evidence="1">Membrane</location>
        <topology evidence="1">Multi-pass membrane protein</topology>
    </subcellularLocation>
</comment>
<evidence type="ECO:0000256" key="5">
    <source>
        <dbReference type="ARBA" id="ARBA00023136"/>
    </source>
</evidence>
<keyword evidence="5 6" id="KW-0472">Membrane</keyword>
<dbReference type="Pfam" id="PF01544">
    <property type="entry name" value="CorA"/>
    <property type="match status" value="1"/>
</dbReference>
<comment type="similarity">
    <text evidence="2">Belongs to the CorA metal ion transporter (MIT) (TC 1.A.35) family.</text>
</comment>
<dbReference type="EMBL" id="PEBX01000006">
    <property type="protein sequence ID" value="PTQ57507.1"/>
    <property type="molecule type" value="Genomic_DNA"/>
</dbReference>
<dbReference type="InterPro" id="IPR047199">
    <property type="entry name" value="CorA-like"/>
</dbReference>
<name>A0A2R6Y497_9BACL</name>
<dbReference type="GO" id="GO:0046873">
    <property type="term" value="F:metal ion transmembrane transporter activity"/>
    <property type="evidence" value="ECO:0007669"/>
    <property type="project" value="InterPro"/>
</dbReference>
<evidence type="ECO:0000256" key="3">
    <source>
        <dbReference type="ARBA" id="ARBA00022692"/>
    </source>
</evidence>
<dbReference type="GO" id="GO:0016020">
    <property type="term" value="C:membrane"/>
    <property type="evidence" value="ECO:0007669"/>
    <property type="project" value="UniProtKB-SubCell"/>
</dbReference>
<dbReference type="InterPro" id="IPR002523">
    <property type="entry name" value="MgTranspt_CorA/ZnTranspt_ZntB"/>
</dbReference>
<organism evidence="7 8">
    <name type="scientific">Candidatus Carbonibacillus altaicus</name>
    <dbReference type="NCBI Taxonomy" id="2163959"/>
    <lineage>
        <taxon>Bacteria</taxon>
        <taxon>Bacillati</taxon>
        <taxon>Bacillota</taxon>
        <taxon>Bacilli</taxon>
        <taxon>Bacillales</taxon>
        <taxon>Candidatus Carbonibacillus</taxon>
    </lineage>
</organism>
<keyword evidence="3 6" id="KW-0812">Transmembrane</keyword>